<protein>
    <submittedName>
        <fullName evidence="2">Uncharacterized protein</fullName>
    </submittedName>
</protein>
<feature type="transmembrane region" description="Helical" evidence="1">
    <location>
        <begin position="75"/>
        <end position="97"/>
    </location>
</feature>
<keyword evidence="1" id="KW-0472">Membrane</keyword>
<accession>A0ABS6IPK9</accession>
<evidence type="ECO:0000256" key="1">
    <source>
        <dbReference type="SAM" id="Phobius"/>
    </source>
</evidence>
<dbReference type="Proteomes" id="UP000727907">
    <property type="component" value="Unassembled WGS sequence"/>
</dbReference>
<keyword evidence="1" id="KW-1133">Transmembrane helix</keyword>
<keyword evidence="3" id="KW-1185">Reference proteome</keyword>
<organism evidence="2 3">
    <name type="scientific">Reyranella humidisoli</name>
    <dbReference type="NCBI Taxonomy" id="2849149"/>
    <lineage>
        <taxon>Bacteria</taxon>
        <taxon>Pseudomonadati</taxon>
        <taxon>Pseudomonadota</taxon>
        <taxon>Alphaproteobacteria</taxon>
        <taxon>Hyphomicrobiales</taxon>
        <taxon>Reyranellaceae</taxon>
        <taxon>Reyranella</taxon>
    </lineage>
</organism>
<dbReference type="EMBL" id="JAHOPB010000002">
    <property type="protein sequence ID" value="MBU8876532.1"/>
    <property type="molecule type" value="Genomic_DNA"/>
</dbReference>
<gene>
    <name evidence="2" type="ORF">KQ910_22355</name>
</gene>
<feature type="transmembrane region" description="Helical" evidence="1">
    <location>
        <begin position="40"/>
        <end position="63"/>
    </location>
</feature>
<evidence type="ECO:0000313" key="2">
    <source>
        <dbReference type="EMBL" id="MBU8876532.1"/>
    </source>
</evidence>
<evidence type="ECO:0000313" key="3">
    <source>
        <dbReference type="Proteomes" id="UP000727907"/>
    </source>
</evidence>
<feature type="transmembrane region" description="Helical" evidence="1">
    <location>
        <begin position="12"/>
        <end position="34"/>
    </location>
</feature>
<feature type="transmembrane region" description="Helical" evidence="1">
    <location>
        <begin position="109"/>
        <end position="135"/>
    </location>
</feature>
<proteinExistence type="predicted"/>
<sequence>MPPARSRAYRTVAGFVVAPMMPALILAGVVLAAGGDSQTLGYAAFAGYVSYPFALLVGLPAFLVMRRRRWDGRRAYAVAGLGLGIVFLTLFAALVAFDGEKAESAWLALLANLAFLLPFVLACALAASMVFWLVVRPDLDRS</sequence>
<reference evidence="2 3" key="1">
    <citation type="submission" date="2021-06" db="EMBL/GenBank/DDBJ databases">
        <authorList>
            <person name="Lee D.H."/>
        </authorList>
    </citation>
    <scope>NUCLEOTIDE SEQUENCE [LARGE SCALE GENOMIC DNA]</scope>
    <source>
        <strain evidence="2 3">MMS21-HV4-11</strain>
    </source>
</reference>
<keyword evidence="1" id="KW-0812">Transmembrane</keyword>
<comment type="caution">
    <text evidence="2">The sequence shown here is derived from an EMBL/GenBank/DDBJ whole genome shotgun (WGS) entry which is preliminary data.</text>
</comment>
<name>A0ABS6IPK9_9HYPH</name>
<dbReference type="RefSeq" id="WP_216965389.1">
    <property type="nucleotide sequence ID" value="NZ_JAHOPB010000002.1"/>
</dbReference>